<evidence type="ECO:0000313" key="3">
    <source>
        <dbReference type="Proteomes" id="UP001634007"/>
    </source>
</evidence>
<name>A0ABD3K8H5_EUCGL</name>
<dbReference type="PANTHER" id="PTHR37732:SF2">
    <property type="entry name" value="SEED MATURATION PROTEIN 1"/>
    <property type="match status" value="1"/>
</dbReference>
<feature type="region of interest" description="Disordered" evidence="1">
    <location>
        <begin position="42"/>
        <end position="91"/>
    </location>
</feature>
<dbReference type="InterPro" id="IPR044984">
    <property type="entry name" value="SMP1"/>
</dbReference>
<evidence type="ECO:0000313" key="2">
    <source>
        <dbReference type="EMBL" id="KAL3734032.1"/>
    </source>
</evidence>
<dbReference type="EMBL" id="JBJKBG010000006">
    <property type="protein sequence ID" value="KAL3734032.1"/>
    <property type="molecule type" value="Genomic_DNA"/>
</dbReference>
<evidence type="ECO:0000256" key="1">
    <source>
        <dbReference type="SAM" id="MobiDB-lite"/>
    </source>
</evidence>
<proteinExistence type="predicted"/>
<feature type="compositionally biased region" description="Pro residues" evidence="1">
    <location>
        <begin position="55"/>
        <end position="72"/>
    </location>
</feature>
<keyword evidence="3" id="KW-1185">Reference proteome</keyword>
<reference evidence="2 3" key="1">
    <citation type="submission" date="2024-11" db="EMBL/GenBank/DDBJ databases">
        <title>Chromosome-level genome assembly of Eucalyptus globulus Labill. provides insights into its genome evolution.</title>
        <authorList>
            <person name="Li X."/>
        </authorList>
    </citation>
    <scope>NUCLEOTIDE SEQUENCE [LARGE SCALE GENOMIC DNA]</scope>
    <source>
        <strain evidence="2">CL2024</strain>
        <tissue evidence="2">Fresh tender leaves</tissue>
    </source>
</reference>
<protein>
    <submittedName>
        <fullName evidence="2">Uncharacterized protein</fullName>
    </submittedName>
</protein>
<dbReference type="PANTHER" id="PTHR37732">
    <property type="entry name" value="OS08G0104400 PROTEIN"/>
    <property type="match status" value="1"/>
</dbReference>
<sequence>MAKSKEDIKYGTAQAKLAVDETLRVAYKHGTPLEGGHIAESERVDLFSSAHNIPPSQPQPRPNPSAAPPPPSADDGSNAPDKTPATSTSTG</sequence>
<gene>
    <name evidence="2" type="ORF">ACJRO7_023392</name>
</gene>
<dbReference type="AlphaFoldDB" id="A0ABD3K8H5"/>
<comment type="caution">
    <text evidence="2">The sequence shown here is derived from an EMBL/GenBank/DDBJ whole genome shotgun (WGS) entry which is preliminary data.</text>
</comment>
<accession>A0ABD3K8H5</accession>
<organism evidence="2 3">
    <name type="scientific">Eucalyptus globulus</name>
    <name type="common">Tasmanian blue gum</name>
    <dbReference type="NCBI Taxonomy" id="34317"/>
    <lineage>
        <taxon>Eukaryota</taxon>
        <taxon>Viridiplantae</taxon>
        <taxon>Streptophyta</taxon>
        <taxon>Embryophyta</taxon>
        <taxon>Tracheophyta</taxon>
        <taxon>Spermatophyta</taxon>
        <taxon>Magnoliopsida</taxon>
        <taxon>eudicotyledons</taxon>
        <taxon>Gunneridae</taxon>
        <taxon>Pentapetalae</taxon>
        <taxon>rosids</taxon>
        <taxon>malvids</taxon>
        <taxon>Myrtales</taxon>
        <taxon>Myrtaceae</taxon>
        <taxon>Myrtoideae</taxon>
        <taxon>Eucalypteae</taxon>
        <taxon>Eucalyptus</taxon>
    </lineage>
</organism>
<dbReference type="Proteomes" id="UP001634007">
    <property type="component" value="Unassembled WGS sequence"/>
</dbReference>